<accession>A0ABS3ZBU3</accession>
<dbReference type="RefSeq" id="WP_209287795.1">
    <property type="nucleotide sequence ID" value="NZ_JACVEW010000015.1"/>
</dbReference>
<evidence type="ECO:0000259" key="2">
    <source>
        <dbReference type="Pfam" id="PF09361"/>
    </source>
</evidence>
<proteinExistence type="predicted"/>
<name>A0ABS3ZBU3_9GAMM</name>
<sequence>MYDVFKEMQEKMKPVTQLTEANQKAVETIFALQSEYFTNCLNAGLAQVKALAEVKEPKEAIQLQMSYLKDQEAKWTEVAEKELAALTEVREQMSALVEDSLMSLGDAPYFDPKQFEMPAMDMSAFDLSKFMPNVDTTAAQPKKPAASKPAARKASSASASAS</sequence>
<dbReference type="InterPro" id="IPR018968">
    <property type="entry name" value="Phasin"/>
</dbReference>
<keyword evidence="4" id="KW-1185">Reference proteome</keyword>
<protein>
    <submittedName>
        <fullName evidence="3">Phasin family protein</fullName>
    </submittedName>
</protein>
<feature type="domain" description="Phasin" evidence="2">
    <location>
        <begin position="8"/>
        <end position="99"/>
    </location>
</feature>
<organism evidence="3 4">
    <name type="scientific">Marinobacterium alkalitolerans</name>
    <dbReference type="NCBI Taxonomy" id="1542925"/>
    <lineage>
        <taxon>Bacteria</taxon>
        <taxon>Pseudomonadati</taxon>
        <taxon>Pseudomonadota</taxon>
        <taxon>Gammaproteobacteria</taxon>
        <taxon>Oceanospirillales</taxon>
        <taxon>Oceanospirillaceae</taxon>
        <taxon>Marinobacterium</taxon>
    </lineage>
</organism>
<feature type="compositionally biased region" description="Low complexity" evidence="1">
    <location>
        <begin position="138"/>
        <end position="162"/>
    </location>
</feature>
<feature type="region of interest" description="Disordered" evidence="1">
    <location>
        <begin position="136"/>
        <end position="162"/>
    </location>
</feature>
<dbReference type="Proteomes" id="UP000810171">
    <property type="component" value="Unassembled WGS sequence"/>
</dbReference>
<evidence type="ECO:0000313" key="4">
    <source>
        <dbReference type="Proteomes" id="UP000810171"/>
    </source>
</evidence>
<gene>
    <name evidence="3" type="ORF">H9C73_10540</name>
</gene>
<dbReference type="Pfam" id="PF09361">
    <property type="entry name" value="Phasin_2"/>
    <property type="match status" value="1"/>
</dbReference>
<comment type="caution">
    <text evidence="3">The sequence shown here is derived from an EMBL/GenBank/DDBJ whole genome shotgun (WGS) entry which is preliminary data.</text>
</comment>
<dbReference type="EMBL" id="JACVEW010000015">
    <property type="protein sequence ID" value="MBP0049176.1"/>
    <property type="molecule type" value="Genomic_DNA"/>
</dbReference>
<evidence type="ECO:0000256" key="1">
    <source>
        <dbReference type="SAM" id="MobiDB-lite"/>
    </source>
</evidence>
<reference evidence="3 4" key="1">
    <citation type="submission" date="2020-09" db="EMBL/GenBank/DDBJ databases">
        <authorList>
            <person name="Tanuku N.R.S."/>
        </authorList>
    </citation>
    <scope>NUCLEOTIDE SEQUENCE [LARGE SCALE GENOMIC DNA]</scope>
    <source>
        <strain evidence="3 4">AK62</strain>
    </source>
</reference>
<evidence type="ECO:0000313" key="3">
    <source>
        <dbReference type="EMBL" id="MBP0049176.1"/>
    </source>
</evidence>